<dbReference type="Proteomes" id="UP000429552">
    <property type="component" value="Unassembled WGS sequence"/>
</dbReference>
<evidence type="ECO:0000313" key="3">
    <source>
        <dbReference type="Proteomes" id="UP000429552"/>
    </source>
</evidence>
<name>A0A640TQZ9_STRNI</name>
<reference evidence="2 3" key="1">
    <citation type="submission" date="2019-12" db="EMBL/GenBank/DDBJ databases">
        <title>Whole genome shotgun sequence of Streptomyces libani subsp. libani NBRC 13452.</title>
        <authorList>
            <person name="Ichikawa N."/>
            <person name="Kimura A."/>
            <person name="Kitahashi Y."/>
            <person name="Komaki H."/>
            <person name="Tamura T."/>
        </authorList>
    </citation>
    <scope>NUCLEOTIDE SEQUENCE [LARGE SCALE GENOMIC DNA]</scope>
    <source>
        <strain evidence="2 3">NBRC 13452</strain>
    </source>
</reference>
<proteinExistence type="predicted"/>
<dbReference type="EMBL" id="BLIP01000002">
    <property type="protein sequence ID" value="GFE25674.1"/>
    <property type="molecule type" value="Genomic_DNA"/>
</dbReference>
<comment type="caution">
    <text evidence="2">The sequence shown here is derived from an EMBL/GenBank/DDBJ whole genome shotgun (WGS) entry which is preliminary data.</text>
</comment>
<evidence type="ECO:0000313" key="2">
    <source>
        <dbReference type="EMBL" id="GFE25674.1"/>
    </source>
</evidence>
<organism evidence="2 3">
    <name type="scientific">Streptomyces nigrescens</name>
    <dbReference type="NCBI Taxonomy" id="1920"/>
    <lineage>
        <taxon>Bacteria</taxon>
        <taxon>Bacillati</taxon>
        <taxon>Actinomycetota</taxon>
        <taxon>Actinomycetes</taxon>
        <taxon>Kitasatosporales</taxon>
        <taxon>Streptomycetaceae</taxon>
        <taxon>Streptomyces</taxon>
    </lineage>
</organism>
<sequence length="67" mass="7418">MPLRDRDAGTNRVDPQITFDHRPLLLPWKQLTAMTSTPSSDTAAHVVGPREPIKTLPMAVKTGTPFH</sequence>
<protein>
    <submittedName>
        <fullName evidence="2">Uncharacterized protein</fullName>
    </submittedName>
</protein>
<evidence type="ECO:0000256" key="1">
    <source>
        <dbReference type="SAM" id="MobiDB-lite"/>
    </source>
</evidence>
<feature type="region of interest" description="Disordered" evidence="1">
    <location>
        <begin position="36"/>
        <end position="67"/>
    </location>
</feature>
<accession>A0A640TQZ9</accession>
<dbReference type="AlphaFoldDB" id="A0A640TQZ9"/>
<gene>
    <name evidence="2" type="ORF">Sliba_61270</name>
</gene>